<comment type="subcellular location">
    <subcellularLocation>
        <location evidence="1">Membrane</location>
        <topology evidence="1">Multi-pass membrane protein</topology>
    </subcellularLocation>
</comment>
<feature type="transmembrane region" description="Helical" evidence="8">
    <location>
        <begin position="210"/>
        <end position="234"/>
    </location>
</feature>
<feature type="transmembrane region" description="Helical" evidence="8">
    <location>
        <begin position="100"/>
        <end position="126"/>
    </location>
</feature>
<evidence type="ECO:0000313" key="10">
    <source>
        <dbReference type="EMBL" id="MBX09615.1"/>
    </source>
</evidence>
<evidence type="ECO:0000256" key="2">
    <source>
        <dbReference type="ARBA" id="ARBA00005814"/>
    </source>
</evidence>
<feature type="region of interest" description="Disordered" evidence="7">
    <location>
        <begin position="349"/>
        <end position="389"/>
    </location>
</feature>
<dbReference type="PANTHER" id="PTHR48042:SF18">
    <property type="entry name" value="ABC TRANSPORTER G FAMILY MEMBER 12"/>
    <property type="match status" value="1"/>
</dbReference>
<evidence type="ECO:0000256" key="7">
    <source>
        <dbReference type="SAM" id="MobiDB-lite"/>
    </source>
</evidence>
<proteinExistence type="inferred from homology"/>
<evidence type="ECO:0000259" key="9">
    <source>
        <dbReference type="Pfam" id="PF01061"/>
    </source>
</evidence>
<dbReference type="AlphaFoldDB" id="A0A2P2KV71"/>
<dbReference type="GO" id="GO:0140359">
    <property type="term" value="F:ABC-type transporter activity"/>
    <property type="evidence" value="ECO:0007669"/>
    <property type="project" value="InterPro"/>
</dbReference>
<name>A0A2P2KV71_RHIMU</name>
<feature type="compositionally biased region" description="Polar residues" evidence="7">
    <location>
        <begin position="366"/>
        <end position="378"/>
    </location>
</feature>
<evidence type="ECO:0000256" key="5">
    <source>
        <dbReference type="ARBA" id="ARBA00022989"/>
    </source>
</evidence>
<feature type="transmembrane region" description="Helical" evidence="8">
    <location>
        <begin position="182"/>
        <end position="204"/>
    </location>
</feature>
<sequence length="389" mass="44114">MNMVTSEIKARLVEKYRRSNYAKMAKTKIQEISIIEGLETKTKSGSQASWWKQLSTLTKRSFVNMFRDVGYYWARIVIYIVVSICVGSIFFDIGHGYTSILARISCGGFITGFMTFMSIGGFPSFIEEMKVFYKEKHNGYYGVTVYILSNYLSSSPFLVAIALVTGTLCFHMVKFRQGFSYYAFFCLNIFGCISVIESLMMVVASLVPNFLMGLVVGAGMIGLMMMTSGFFRLLPDLPKPFWRYPVSYINYGAWGIQGGCKNDFLGLEFDPLFPGGDKIKGEFVVTNMFGISLAHSKWWDLAFVYFILVGYRVLFFIVQKLKERASPFVKDLYSKRTLQILEKRPSFRKMPSLGSVSSRRHHTPRPLSSQEGLNSPLTRSPADCSFLSS</sequence>
<comment type="similarity">
    <text evidence="2">Belongs to the ABC transporter superfamily. ABCG family. Eye pigment precursor importer (TC 3.A.1.204) subfamily.</text>
</comment>
<evidence type="ECO:0000256" key="8">
    <source>
        <dbReference type="SAM" id="Phobius"/>
    </source>
</evidence>
<keyword evidence="5 8" id="KW-1133">Transmembrane helix</keyword>
<evidence type="ECO:0000256" key="6">
    <source>
        <dbReference type="ARBA" id="ARBA00023136"/>
    </source>
</evidence>
<dbReference type="PANTHER" id="PTHR48042">
    <property type="entry name" value="ABC TRANSPORTER G FAMILY MEMBER 11"/>
    <property type="match status" value="1"/>
</dbReference>
<dbReference type="EMBL" id="GGEC01029130">
    <property type="protein sequence ID" value="MBX09614.1"/>
    <property type="molecule type" value="Transcribed_RNA"/>
</dbReference>
<feature type="transmembrane region" description="Helical" evidence="8">
    <location>
        <begin position="298"/>
        <end position="318"/>
    </location>
</feature>
<dbReference type="Pfam" id="PF01061">
    <property type="entry name" value="ABC2_membrane"/>
    <property type="match status" value="1"/>
</dbReference>
<keyword evidence="4 8" id="KW-0812">Transmembrane</keyword>
<dbReference type="EMBL" id="GGEC01029135">
    <property type="protein sequence ID" value="MBX09619.1"/>
    <property type="molecule type" value="Transcribed_RNA"/>
</dbReference>
<keyword evidence="3" id="KW-0813">Transport</keyword>
<dbReference type="InterPro" id="IPR052215">
    <property type="entry name" value="Plant_ABCG"/>
</dbReference>
<dbReference type="InterPro" id="IPR013525">
    <property type="entry name" value="ABC2_TM"/>
</dbReference>
<dbReference type="EMBL" id="GGEC01029129">
    <property type="protein sequence ID" value="MBX09613.1"/>
    <property type="molecule type" value="Transcribed_RNA"/>
</dbReference>
<keyword evidence="6 8" id="KW-0472">Membrane</keyword>
<organism evidence="10">
    <name type="scientific">Rhizophora mucronata</name>
    <name type="common">Asiatic mangrove</name>
    <dbReference type="NCBI Taxonomy" id="61149"/>
    <lineage>
        <taxon>Eukaryota</taxon>
        <taxon>Viridiplantae</taxon>
        <taxon>Streptophyta</taxon>
        <taxon>Embryophyta</taxon>
        <taxon>Tracheophyta</taxon>
        <taxon>Spermatophyta</taxon>
        <taxon>Magnoliopsida</taxon>
        <taxon>eudicotyledons</taxon>
        <taxon>Gunneridae</taxon>
        <taxon>Pentapetalae</taxon>
        <taxon>rosids</taxon>
        <taxon>fabids</taxon>
        <taxon>Malpighiales</taxon>
        <taxon>Rhizophoraceae</taxon>
        <taxon>Rhizophora</taxon>
    </lineage>
</organism>
<protein>
    <submittedName>
        <fullName evidence="10">Uncharacterized protein MANES_14G004100</fullName>
    </submittedName>
</protein>
<dbReference type="EMBL" id="GGEC01029131">
    <property type="protein sequence ID" value="MBX09615.1"/>
    <property type="molecule type" value="Transcribed_RNA"/>
</dbReference>
<feature type="transmembrane region" description="Helical" evidence="8">
    <location>
        <begin position="146"/>
        <end position="170"/>
    </location>
</feature>
<accession>A0A2P2KV71</accession>
<evidence type="ECO:0000256" key="1">
    <source>
        <dbReference type="ARBA" id="ARBA00004141"/>
    </source>
</evidence>
<feature type="domain" description="ABC-2 type transporter transmembrane" evidence="9">
    <location>
        <begin position="53"/>
        <end position="262"/>
    </location>
</feature>
<evidence type="ECO:0000256" key="3">
    <source>
        <dbReference type="ARBA" id="ARBA00022448"/>
    </source>
</evidence>
<evidence type="ECO:0000256" key="4">
    <source>
        <dbReference type="ARBA" id="ARBA00022692"/>
    </source>
</evidence>
<feature type="transmembrane region" description="Helical" evidence="8">
    <location>
        <begin position="72"/>
        <end position="93"/>
    </location>
</feature>
<reference evidence="10" key="1">
    <citation type="submission" date="2018-02" db="EMBL/GenBank/DDBJ databases">
        <title>Rhizophora mucronata_Transcriptome.</title>
        <authorList>
            <person name="Meera S.P."/>
            <person name="Sreeshan A."/>
            <person name="Augustine A."/>
        </authorList>
    </citation>
    <scope>NUCLEOTIDE SEQUENCE</scope>
    <source>
        <tissue evidence="10">Leaf</tissue>
    </source>
</reference>
<dbReference type="GO" id="GO:0016020">
    <property type="term" value="C:membrane"/>
    <property type="evidence" value="ECO:0007669"/>
    <property type="project" value="UniProtKB-SubCell"/>
</dbReference>